<dbReference type="PANTHER" id="PTHR43591:SF24">
    <property type="entry name" value="2-METHOXY-6-POLYPRENYL-1,4-BENZOQUINOL METHYLASE, MITOCHONDRIAL"/>
    <property type="match status" value="1"/>
</dbReference>
<keyword evidence="2" id="KW-0808">Transferase</keyword>
<proteinExistence type="predicted"/>
<feature type="domain" description="Methyltransferase" evidence="1">
    <location>
        <begin position="44"/>
        <end position="138"/>
    </location>
</feature>
<dbReference type="InterPro" id="IPR041698">
    <property type="entry name" value="Methyltransf_25"/>
</dbReference>
<comment type="caution">
    <text evidence="2">The sequence shown here is derived from an EMBL/GenBank/DDBJ whole genome shotgun (WGS) entry which is preliminary data.</text>
</comment>
<dbReference type="Proteomes" id="UP000215767">
    <property type="component" value="Unassembled WGS sequence"/>
</dbReference>
<protein>
    <submittedName>
        <fullName evidence="2">SAM-dependent methyltransferase</fullName>
    </submittedName>
</protein>
<dbReference type="EMBL" id="NEVS01000004">
    <property type="protein sequence ID" value="OZI60679.1"/>
    <property type="molecule type" value="Genomic_DNA"/>
</dbReference>
<evidence type="ECO:0000313" key="2">
    <source>
        <dbReference type="EMBL" id="OZI60679.1"/>
    </source>
</evidence>
<sequence length="271" mass="29963">MMQNDKLFAGNIPETYERLLVPLLFEPYANDMADRVARIRSRDILEIAAGTGALTRAMADRLPADARIVASDLNPPMLERAQASLANDPRMTWQQADALALPFDAAAFDVVACQFGVMFYPDKVQGHREARRVLRPDGRYVFSAWDSLRHNPIAEAIEDALARMFPDNPTRFMSRTPHGYCEPDKLRADLREAGFQAIEIESIRHNAEAPSVHVVAQAFCQGTPLRGEIEARAPGAVERVTDEVAQALRPKFGDGPVQSTISAYLVTCGQA</sequence>
<organism evidence="2 3">
    <name type="scientific">Bordetella genomosp. 11</name>
    <dbReference type="NCBI Taxonomy" id="1416808"/>
    <lineage>
        <taxon>Bacteria</taxon>
        <taxon>Pseudomonadati</taxon>
        <taxon>Pseudomonadota</taxon>
        <taxon>Betaproteobacteria</taxon>
        <taxon>Burkholderiales</taxon>
        <taxon>Alcaligenaceae</taxon>
        <taxon>Bordetella</taxon>
    </lineage>
</organism>
<reference evidence="3" key="1">
    <citation type="submission" date="2017-05" db="EMBL/GenBank/DDBJ databases">
        <title>Complete and WGS of Bordetella genogroups.</title>
        <authorList>
            <person name="Spilker T."/>
            <person name="Lipuma J."/>
        </authorList>
    </citation>
    <scope>NUCLEOTIDE SEQUENCE [LARGE SCALE GENOMIC DNA]</scope>
    <source>
        <strain evidence="3">AU8856</strain>
    </source>
</reference>
<dbReference type="SUPFAM" id="SSF53335">
    <property type="entry name" value="S-adenosyl-L-methionine-dependent methyltransferases"/>
    <property type="match status" value="1"/>
</dbReference>
<dbReference type="GO" id="GO:0032259">
    <property type="term" value="P:methylation"/>
    <property type="evidence" value="ECO:0007669"/>
    <property type="project" value="UniProtKB-KW"/>
</dbReference>
<dbReference type="PANTHER" id="PTHR43591">
    <property type="entry name" value="METHYLTRANSFERASE"/>
    <property type="match status" value="1"/>
</dbReference>
<dbReference type="AlphaFoldDB" id="A0A261UFG9"/>
<dbReference type="CDD" id="cd02440">
    <property type="entry name" value="AdoMet_MTases"/>
    <property type="match status" value="1"/>
</dbReference>
<evidence type="ECO:0000259" key="1">
    <source>
        <dbReference type="Pfam" id="PF13649"/>
    </source>
</evidence>
<dbReference type="RefSeq" id="WP_094842086.1">
    <property type="nucleotide sequence ID" value="NZ_NEVS01000004.1"/>
</dbReference>
<evidence type="ECO:0000313" key="3">
    <source>
        <dbReference type="Proteomes" id="UP000215767"/>
    </source>
</evidence>
<dbReference type="InterPro" id="IPR029063">
    <property type="entry name" value="SAM-dependent_MTases_sf"/>
</dbReference>
<dbReference type="Gene3D" id="3.40.50.150">
    <property type="entry name" value="Vaccinia Virus protein VP39"/>
    <property type="match status" value="1"/>
</dbReference>
<dbReference type="OrthoDB" id="9795634at2"/>
<dbReference type="GO" id="GO:0008168">
    <property type="term" value="F:methyltransferase activity"/>
    <property type="evidence" value="ECO:0007669"/>
    <property type="project" value="UniProtKB-KW"/>
</dbReference>
<accession>A0A261UFG9</accession>
<name>A0A261UFG9_9BORD</name>
<keyword evidence="2" id="KW-0489">Methyltransferase</keyword>
<dbReference type="Pfam" id="PF13649">
    <property type="entry name" value="Methyltransf_25"/>
    <property type="match status" value="1"/>
</dbReference>
<gene>
    <name evidence="2" type="ORF">CAL28_14895</name>
</gene>
<keyword evidence="3" id="KW-1185">Reference proteome</keyword>